<dbReference type="GO" id="GO:0016757">
    <property type="term" value="F:glycosyltransferase activity"/>
    <property type="evidence" value="ECO:0007669"/>
    <property type="project" value="UniProtKB-KW"/>
</dbReference>
<dbReference type="PIRSF" id="PIRSF000484">
    <property type="entry name" value="NAPRT"/>
    <property type="match status" value="1"/>
</dbReference>
<evidence type="ECO:0000256" key="6">
    <source>
        <dbReference type="ARBA" id="ARBA00022642"/>
    </source>
</evidence>
<dbReference type="InterPro" id="IPR041525">
    <property type="entry name" value="N/Namide_PRibTrfase"/>
</dbReference>
<dbReference type="SUPFAM" id="SSF54675">
    <property type="entry name" value="Nicotinate/Quinolinate PRTase N-terminal domain-like"/>
    <property type="match status" value="1"/>
</dbReference>
<dbReference type="SUPFAM" id="SSF51690">
    <property type="entry name" value="Nicotinate/Quinolinate PRTase C-terminal domain-like"/>
    <property type="match status" value="1"/>
</dbReference>
<evidence type="ECO:0000313" key="10">
    <source>
        <dbReference type="EMBL" id="KZZ98187.1"/>
    </source>
</evidence>
<sequence length="460" mass="51281">MGVETKASSPPASMFSLLDTDLYKLTMQCAVLKYFPSADVTYAFTNRTSNMLFTRDAFNWLRGEIIKLEEIVLSEDELNFLKKECPYLGPVYLDFLSKFRLHPRDQVDISFFPEENDRDLGKVVMTIRGSWVDTILYEIPLLALTSEAYFKFCDKDWNHDGQEEKAYQKGVELLKGGCVFSEFGSRRRRDYHTHDTVMKGLCRAAKEGEDKGWPGKFLGTSNVHFAMKYGVTPIGTVAHEWYMGIAAITNNYEGATELGLRYWVGSFGEGVLGIALTDTFGTPAFLKAFNMPIPRYTSSVTGPQNALPSAPNTTESAIDSLADTTRPPPEAPIAEQGQTTDKTYAQVFGGVRQDSGDPKEYVNILKDYYASIGIKEKKQIVFSDSLNIERCFEYKKIAEDAGFNPSFGVGTFMTNDFQRLSDGNKSVPLNIVIKISSAGGRPAVKLSDNLGKNTGDHHCH</sequence>
<dbReference type="PANTHER" id="PTHR11098">
    <property type="entry name" value="NICOTINATE PHOSPHORIBOSYLTRANSFERASE"/>
    <property type="match status" value="1"/>
</dbReference>
<comment type="caution">
    <text evidence="10">The sequence shown here is derived from an EMBL/GenBank/DDBJ whole genome shotgun (WGS) entry which is preliminary data.</text>
</comment>
<dbReference type="EC" id="6.3.4.21" evidence="3"/>
<keyword evidence="10" id="KW-0808">Transferase</keyword>
<keyword evidence="11" id="KW-1185">Reference proteome</keyword>
<dbReference type="Gene3D" id="3.20.140.10">
    <property type="entry name" value="nicotinate phosphoribosyltransferase"/>
    <property type="match status" value="2"/>
</dbReference>
<evidence type="ECO:0000256" key="1">
    <source>
        <dbReference type="ARBA" id="ARBA00004952"/>
    </source>
</evidence>
<dbReference type="GO" id="GO:0000781">
    <property type="term" value="C:chromosome, telomeric region"/>
    <property type="evidence" value="ECO:0007669"/>
    <property type="project" value="GOC"/>
</dbReference>
<dbReference type="GO" id="GO:0000183">
    <property type="term" value="P:rDNA heterochromatin formation"/>
    <property type="evidence" value="ECO:0007669"/>
    <property type="project" value="EnsemblFungi"/>
</dbReference>
<dbReference type="UniPathway" id="UPA00253">
    <property type="reaction ID" value="UER00457"/>
</dbReference>
<dbReference type="InterPro" id="IPR040727">
    <property type="entry name" value="NAPRTase_N"/>
</dbReference>
<accession>A0A168DWD1</accession>
<evidence type="ECO:0000256" key="7">
    <source>
        <dbReference type="ARBA" id="ARBA00048668"/>
    </source>
</evidence>
<evidence type="ECO:0000256" key="2">
    <source>
        <dbReference type="ARBA" id="ARBA00010897"/>
    </source>
</evidence>
<keyword evidence="5" id="KW-0436">Ligase</keyword>
<dbReference type="PANTHER" id="PTHR11098:SF1">
    <property type="entry name" value="NICOTINATE PHOSPHORIBOSYLTRANSFERASE"/>
    <property type="match status" value="1"/>
</dbReference>
<feature type="domain" description="Nicotinate/nicotinamide phosphoribosyltransferase" evidence="8">
    <location>
        <begin position="180"/>
        <end position="292"/>
    </location>
</feature>
<evidence type="ECO:0000259" key="8">
    <source>
        <dbReference type="Pfam" id="PF04095"/>
    </source>
</evidence>
<dbReference type="InterPro" id="IPR036068">
    <property type="entry name" value="Nicotinate_pribotase-like_C"/>
</dbReference>
<organism evidence="10 11">
    <name type="scientific">Ascosphaera apis ARSEF 7405</name>
    <dbReference type="NCBI Taxonomy" id="392613"/>
    <lineage>
        <taxon>Eukaryota</taxon>
        <taxon>Fungi</taxon>
        <taxon>Dikarya</taxon>
        <taxon>Ascomycota</taxon>
        <taxon>Pezizomycotina</taxon>
        <taxon>Eurotiomycetes</taxon>
        <taxon>Eurotiomycetidae</taxon>
        <taxon>Onygenales</taxon>
        <taxon>Ascosphaeraceae</taxon>
        <taxon>Ascosphaera</taxon>
    </lineage>
</organism>
<dbReference type="EMBL" id="AZGZ01000001">
    <property type="protein sequence ID" value="KZZ98187.1"/>
    <property type="molecule type" value="Genomic_DNA"/>
</dbReference>
<gene>
    <name evidence="10" type="ORF">AAP_00448</name>
</gene>
<keyword evidence="10" id="KW-0328">Glycosyltransferase</keyword>
<dbReference type="GO" id="GO:0004516">
    <property type="term" value="F:nicotinate phosphoribosyltransferase activity"/>
    <property type="evidence" value="ECO:0007669"/>
    <property type="project" value="UniProtKB-EC"/>
</dbReference>
<dbReference type="Pfam" id="PF17767">
    <property type="entry name" value="NAPRTase_N"/>
    <property type="match status" value="1"/>
</dbReference>
<dbReference type="Proteomes" id="UP000242877">
    <property type="component" value="Unassembled WGS sequence"/>
</dbReference>
<proteinExistence type="inferred from homology"/>
<reference evidence="10 11" key="1">
    <citation type="journal article" date="2016" name="Genome Biol. Evol.">
        <title>Divergent and convergent evolution of fungal pathogenicity.</title>
        <authorList>
            <person name="Shang Y."/>
            <person name="Xiao G."/>
            <person name="Zheng P."/>
            <person name="Cen K."/>
            <person name="Zhan S."/>
            <person name="Wang C."/>
        </authorList>
    </citation>
    <scope>NUCLEOTIDE SEQUENCE [LARGE SCALE GENOMIC DNA]</scope>
    <source>
        <strain evidence="10 11">ARSEF 7405</strain>
    </source>
</reference>
<evidence type="ECO:0000313" key="11">
    <source>
        <dbReference type="Proteomes" id="UP000242877"/>
    </source>
</evidence>
<dbReference type="VEuPathDB" id="FungiDB:AAP_00448"/>
<dbReference type="GO" id="GO:0034355">
    <property type="term" value="P:NAD+ biosynthetic process via the salvage pathway"/>
    <property type="evidence" value="ECO:0007669"/>
    <property type="project" value="TreeGrafter"/>
</dbReference>
<dbReference type="GO" id="GO:0005634">
    <property type="term" value="C:nucleus"/>
    <property type="evidence" value="ECO:0007669"/>
    <property type="project" value="EnsemblFungi"/>
</dbReference>
<evidence type="ECO:0000259" key="9">
    <source>
        <dbReference type="Pfam" id="PF17767"/>
    </source>
</evidence>
<keyword evidence="4" id="KW-0597">Phosphoprotein</keyword>
<evidence type="ECO:0000256" key="5">
    <source>
        <dbReference type="ARBA" id="ARBA00022598"/>
    </source>
</evidence>
<comment type="pathway">
    <text evidence="1">Cofactor biosynthesis; NAD(+) biosynthesis; nicotinate D-ribonucleotide from nicotinate: step 1/1.</text>
</comment>
<dbReference type="GO" id="GO:0031509">
    <property type="term" value="P:subtelomeric heterochromatin formation"/>
    <property type="evidence" value="ECO:0007669"/>
    <property type="project" value="EnsemblFungi"/>
</dbReference>
<evidence type="ECO:0000256" key="3">
    <source>
        <dbReference type="ARBA" id="ARBA00013236"/>
    </source>
</evidence>
<dbReference type="InterPro" id="IPR007229">
    <property type="entry name" value="Nic_PRibTrfase-Fam"/>
</dbReference>
<dbReference type="GO" id="GO:0019358">
    <property type="term" value="P:nicotinate nucleotide salvage"/>
    <property type="evidence" value="ECO:0007669"/>
    <property type="project" value="EnsemblFungi"/>
</dbReference>
<evidence type="ECO:0000256" key="4">
    <source>
        <dbReference type="ARBA" id="ARBA00022553"/>
    </source>
</evidence>
<dbReference type="OrthoDB" id="193380at2759"/>
<comment type="similarity">
    <text evidence="2">Belongs to the NAPRTase family.</text>
</comment>
<protein>
    <recommendedName>
        <fullName evidence="3">nicotinate phosphoribosyltransferase</fullName>
        <ecNumber evidence="3">6.3.4.21</ecNumber>
    </recommendedName>
</protein>
<name>A0A168DWD1_9EURO</name>
<dbReference type="GO" id="GO:0005829">
    <property type="term" value="C:cytosol"/>
    <property type="evidence" value="ECO:0007669"/>
    <property type="project" value="TreeGrafter"/>
</dbReference>
<feature type="domain" description="Nicotinate phosphoribosyltransferase N-terminal" evidence="9">
    <location>
        <begin position="18"/>
        <end position="146"/>
    </location>
</feature>
<dbReference type="Pfam" id="PF04095">
    <property type="entry name" value="NAPRTase"/>
    <property type="match status" value="2"/>
</dbReference>
<dbReference type="AlphaFoldDB" id="A0A168DWD1"/>
<keyword evidence="6" id="KW-0662">Pyridine nucleotide biosynthesis</keyword>
<feature type="domain" description="Nicotinate/nicotinamide phosphoribosyltransferase" evidence="8">
    <location>
        <begin position="337"/>
        <end position="457"/>
    </location>
</feature>
<comment type="catalytic activity">
    <reaction evidence="7">
        <text>5-phospho-alpha-D-ribose 1-diphosphate + nicotinate + ATP + H2O = nicotinate beta-D-ribonucleotide + ADP + phosphate + diphosphate</text>
        <dbReference type="Rhea" id="RHEA:36163"/>
        <dbReference type="ChEBI" id="CHEBI:15377"/>
        <dbReference type="ChEBI" id="CHEBI:30616"/>
        <dbReference type="ChEBI" id="CHEBI:32544"/>
        <dbReference type="ChEBI" id="CHEBI:33019"/>
        <dbReference type="ChEBI" id="CHEBI:43474"/>
        <dbReference type="ChEBI" id="CHEBI:57502"/>
        <dbReference type="ChEBI" id="CHEBI:58017"/>
        <dbReference type="ChEBI" id="CHEBI:456216"/>
        <dbReference type="EC" id="6.3.4.21"/>
    </reaction>
</comment>